<evidence type="ECO:0000313" key="2">
    <source>
        <dbReference type="EMBL" id="RDY26468.1"/>
    </source>
</evidence>
<proteinExistence type="predicted"/>
<sequence>MLSVIKAEIKKNFKSGVIVVWILGLMISYISVGIFKLPETYADLFYKYFGLAPIMGLIMFMMFSGSFILEYTSNMEGLIKATENGKKQLVISKFIASGISASIVNLSILYTIAFKAFSAFKFENLDMPLKELWYFGNSGSNITVIQMIFIMTLTIMIGSFFLAAIGLFLSSVSKNAIIPFLLGGGFMAYSYFLEGRGLAKPSIFNIPIFGMYSSLLVRYNFPLSSWLLFIIMSIIGTGILYELSKRNFLKEIQ</sequence>
<keyword evidence="3" id="KW-1185">Reference proteome</keyword>
<gene>
    <name evidence="2" type="ORF">CHL78_013335</name>
</gene>
<feature type="transmembrane region" description="Helical" evidence="1">
    <location>
        <begin position="176"/>
        <end position="193"/>
    </location>
</feature>
<feature type="transmembrane region" description="Helical" evidence="1">
    <location>
        <begin position="144"/>
        <end position="169"/>
    </location>
</feature>
<dbReference type="Proteomes" id="UP000215694">
    <property type="component" value="Unassembled WGS sequence"/>
</dbReference>
<keyword evidence="1" id="KW-0472">Membrane</keyword>
<accession>A0A371J1D3</accession>
<feature type="transmembrane region" description="Helical" evidence="1">
    <location>
        <begin position="90"/>
        <end position="113"/>
    </location>
</feature>
<organism evidence="2 3">
    <name type="scientific">Romboutsia weinsteinii</name>
    <dbReference type="NCBI Taxonomy" id="2020949"/>
    <lineage>
        <taxon>Bacteria</taxon>
        <taxon>Bacillati</taxon>
        <taxon>Bacillota</taxon>
        <taxon>Clostridia</taxon>
        <taxon>Peptostreptococcales</taxon>
        <taxon>Peptostreptococcaceae</taxon>
        <taxon>Romboutsia</taxon>
    </lineage>
</organism>
<dbReference type="EMBL" id="NOJY02000026">
    <property type="protein sequence ID" value="RDY26468.1"/>
    <property type="molecule type" value="Genomic_DNA"/>
</dbReference>
<keyword evidence="1" id="KW-1133">Transmembrane helix</keyword>
<evidence type="ECO:0000313" key="3">
    <source>
        <dbReference type="Proteomes" id="UP000215694"/>
    </source>
</evidence>
<keyword evidence="1" id="KW-0812">Transmembrane</keyword>
<reference evidence="2 3" key="1">
    <citation type="journal article" date="2017" name="Genome Announc.">
        <title>Draft Genome Sequence of Romboutsia weinsteinii sp. nov. Strain CCRI-19649(T) Isolated from Surface Water.</title>
        <authorList>
            <person name="Maheux A.F."/>
            <person name="Boudreau D.K."/>
            <person name="Berube E."/>
            <person name="Boissinot M."/>
            <person name="Cantin P."/>
            <person name="Raymond F."/>
            <person name="Corbeil J."/>
            <person name="Omar R.F."/>
            <person name="Bergeron M.G."/>
        </authorList>
    </citation>
    <scope>NUCLEOTIDE SEQUENCE [LARGE SCALE GENOMIC DNA]</scope>
    <source>
        <strain evidence="2 3">CCRI-19649</strain>
    </source>
</reference>
<evidence type="ECO:0000256" key="1">
    <source>
        <dbReference type="SAM" id="Phobius"/>
    </source>
</evidence>
<feature type="transmembrane region" description="Helical" evidence="1">
    <location>
        <begin position="48"/>
        <end position="69"/>
    </location>
</feature>
<dbReference type="RefSeq" id="WP_094367372.1">
    <property type="nucleotide sequence ID" value="NZ_NOJY02000026.1"/>
</dbReference>
<dbReference type="AlphaFoldDB" id="A0A371J1D3"/>
<protein>
    <submittedName>
        <fullName evidence="2">ABC transporter permease</fullName>
    </submittedName>
</protein>
<feature type="transmembrane region" description="Helical" evidence="1">
    <location>
        <begin position="12"/>
        <end position="36"/>
    </location>
</feature>
<dbReference type="OrthoDB" id="1706121at2"/>
<name>A0A371J1D3_9FIRM</name>
<feature type="transmembrane region" description="Helical" evidence="1">
    <location>
        <begin position="223"/>
        <end position="243"/>
    </location>
</feature>
<comment type="caution">
    <text evidence="2">The sequence shown here is derived from an EMBL/GenBank/DDBJ whole genome shotgun (WGS) entry which is preliminary data.</text>
</comment>